<evidence type="ECO:0000313" key="7">
    <source>
        <dbReference type="EMBL" id="KGG81455.1"/>
    </source>
</evidence>
<dbReference type="InterPro" id="IPR015424">
    <property type="entry name" value="PyrdxlP-dep_Trfase"/>
</dbReference>
<dbReference type="SUPFAM" id="SSF53383">
    <property type="entry name" value="PLP-dependent transferases"/>
    <property type="match status" value="1"/>
</dbReference>
<dbReference type="STRING" id="1156417.Y919_00390"/>
<dbReference type="GO" id="GO:0030170">
    <property type="term" value="F:pyridoxal phosphate binding"/>
    <property type="evidence" value="ECO:0007669"/>
    <property type="project" value="InterPro"/>
</dbReference>
<evidence type="ECO:0000256" key="4">
    <source>
        <dbReference type="ARBA" id="ARBA00022898"/>
    </source>
</evidence>
<gene>
    <name evidence="7" type="ORF">Y919_00390</name>
</gene>
<dbReference type="AlphaFoldDB" id="A0A096BJS8"/>
<dbReference type="PANTHER" id="PTHR13693:SF3">
    <property type="entry name" value="LD36009P"/>
    <property type="match status" value="1"/>
</dbReference>
<evidence type="ECO:0000313" key="8">
    <source>
        <dbReference type="Proteomes" id="UP000029622"/>
    </source>
</evidence>
<dbReference type="RefSeq" id="WP_035161224.1">
    <property type="nucleotide sequence ID" value="NZ_AZTB01000001.1"/>
</dbReference>
<name>A0A096BJS8_9FIRM</name>
<comment type="similarity">
    <text evidence="5">Belongs to the class-II pyridoxal-phosphate-dependent aminotransferase family.</text>
</comment>
<evidence type="ECO:0000259" key="6">
    <source>
        <dbReference type="Pfam" id="PF00155"/>
    </source>
</evidence>
<comment type="subunit">
    <text evidence="2">Homodimer.</text>
</comment>
<evidence type="ECO:0000256" key="1">
    <source>
        <dbReference type="ARBA" id="ARBA00001933"/>
    </source>
</evidence>
<dbReference type="CDD" id="cd06454">
    <property type="entry name" value="KBL_like"/>
    <property type="match status" value="1"/>
</dbReference>
<dbReference type="InterPro" id="IPR001917">
    <property type="entry name" value="Aminotrans_II_pyridoxalP_BS"/>
</dbReference>
<dbReference type="EMBL" id="AZTB01000001">
    <property type="protein sequence ID" value="KGG81455.1"/>
    <property type="molecule type" value="Genomic_DNA"/>
</dbReference>
<reference evidence="7 8" key="1">
    <citation type="submission" date="2013-12" db="EMBL/GenBank/DDBJ databases">
        <title>Draft genome sequence of Caloranaerobacter sp. H53214.</title>
        <authorList>
            <person name="Jiang L.J."/>
            <person name="Shao Z.Z."/>
            <person name="Long M.N."/>
        </authorList>
    </citation>
    <scope>NUCLEOTIDE SEQUENCE [LARGE SCALE GENOMIC DNA]</scope>
    <source>
        <strain evidence="7 8">H53214</strain>
    </source>
</reference>
<dbReference type="PANTHER" id="PTHR13693">
    <property type="entry name" value="CLASS II AMINOTRANSFERASE/8-AMINO-7-OXONONANOATE SYNTHASE"/>
    <property type="match status" value="1"/>
</dbReference>
<evidence type="ECO:0000256" key="3">
    <source>
        <dbReference type="ARBA" id="ARBA00022679"/>
    </source>
</evidence>
<accession>A0A096BJS8</accession>
<dbReference type="GO" id="GO:0016740">
    <property type="term" value="F:transferase activity"/>
    <property type="evidence" value="ECO:0007669"/>
    <property type="project" value="UniProtKB-KW"/>
</dbReference>
<dbReference type="Gene3D" id="3.90.1150.10">
    <property type="entry name" value="Aspartate Aminotransferase, domain 1"/>
    <property type="match status" value="1"/>
</dbReference>
<comment type="cofactor">
    <cofactor evidence="1 5">
        <name>pyridoxal 5'-phosphate</name>
        <dbReference type="ChEBI" id="CHEBI:597326"/>
    </cofactor>
</comment>
<evidence type="ECO:0000256" key="2">
    <source>
        <dbReference type="ARBA" id="ARBA00011738"/>
    </source>
</evidence>
<evidence type="ECO:0000256" key="5">
    <source>
        <dbReference type="RuleBase" id="RU003693"/>
    </source>
</evidence>
<dbReference type="InterPro" id="IPR015421">
    <property type="entry name" value="PyrdxlP-dep_Trfase_major"/>
</dbReference>
<dbReference type="Gene3D" id="3.40.640.10">
    <property type="entry name" value="Type I PLP-dependent aspartate aminotransferase-like (Major domain)"/>
    <property type="match status" value="1"/>
</dbReference>
<keyword evidence="4 5" id="KW-0663">Pyridoxal phosphate</keyword>
<dbReference type="Proteomes" id="UP000029622">
    <property type="component" value="Unassembled WGS sequence"/>
</dbReference>
<dbReference type="InterPro" id="IPR015422">
    <property type="entry name" value="PyrdxlP-dep_Trfase_small"/>
</dbReference>
<protein>
    <submittedName>
        <fullName evidence="7">8-amino-7-oxononanoate synthase</fullName>
    </submittedName>
</protein>
<proteinExistence type="inferred from homology"/>
<dbReference type="InterPro" id="IPR004839">
    <property type="entry name" value="Aminotransferase_I/II_large"/>
</dbReference>
<dbReference type="PROSITE" id="PS00599">
    <property type="entry name" value="AA_TRANSFER_CLASS_2"/>
    <property type="match status" value="1"/>
</dbReference>
<keyword evidence="3" id="KW-0808">Transferase</keyword>
<sequence length="426" mass="47578">MSIVEEKIKRQVDSSYLSLADYYDIPDKDIMGRAKEFKLFQEDMYRKRHLNYRRISLTGSGPVMKIIDPYTGKEREMIYLASNDYLNLTKHPKVVEAGKKALLKYGAGAGSVPLLGGTLDLHIELEKKVAKFKGCEAAILYTSGFGSNAGTLLSLLGEKDIAILDLYVHASIIDGCKNTNIKFFKHNNMDSLEKVLKRVKDKYRTKLVVVDGVYSMDGDIAHLDQIVEIAHTYGAYVMVDEAHATGVIGENGRGTPEYFHIEGKVDIVAGTFSKALGGVGGFIASNSELIELLHYYSRTYMFSTAPTPQVTGSLIAALDVIENEPALREKLWENINYMRKRLLDLGFDIGNAETAIFPIIIGDDYKVKEMCRMCHEAGIYVNPVLYPAVPKKLARLRISIMAQHTKEQLDYTIDVLEKSGRKLGVI</sequence>
<feature type="domain" description="Aminotransferase class I/classII large" evidence="6">
    <location>
        <begin position="76"/>
        <end position="415"/>
    </location>
</feature>
<comment type="caution">
    <text evidence="7">The sequence shown here is derived from an EMBL/GenBank/DDBJ whole genome shotgun (WGS) entry which is preliminary data.</text>
</comment>
<organism evidence="7 8">
    <name type="scientific">Caloranaerobacter azorensis H53214</name>
    <dbReference type="NCBI Taxonomy" id="1156417"/>
    <lineage>
        <taxon>Bacteria</taxon>
        <taxon>Bacillati</taxon>
        <taxon>Bacillota</taxon>
        <taxon>Tissierellia</taxon>
        <taxon>Tissierellales</taxon>
        <taxon>Thermohalobacteraceae</taxon>
        <taxon>Caloranaerobacter</taxon>
    </lineage>
</organism>
<dbReference type="Pfam" id="PF00155">
    <property type="entry name" value="Aminotran_1_2"/>
    <property type="match status" value="1"/>
</dbReference>
<dbReference type="InterPro" id="IPR050087">
    <property type="entry name" value="AON_synthase_class-II"/>
</dbReference>